<keyword evidence="1" id="KW-1133">Transmembrane helix</keyword>
<proteinExistence type="predicted"/>
<dbReference type="Proteomes" id="UP000043316">
    <property type="component" value="Unassembled WGS sequence"/>
</dbReference>
<organism evidence="2 3">
    <name type="scientific">Yersinia intermedia</name>
    <dbReference type="NCBI Taxonomy" id="631"/>
    <lineage>
        <taxon>Bacteria</taxon>
        <taxon>Pseudomonadati</taxon>
        <taxon>Pseudomonadota</taxon>
        <taxon>Gammaproteobacteria</taxon>
        <taxon>Enterobacterales</taxon>
        <taxon>Yersiniaceae</taxon>
        <taxon>Yersinia</taxon>
    </lineage>
</organism>
<accession>A0A0H5LQT6</accession>
<gene>
    <name evidence="2" type="ORF">ERS008476_00297</name>
</gene>
<reference evidence="3" key="1">
    <citation type="submission" date="2015-03" db="EMBL/GenBank/DDBJ databases">
        <authorList>
            <consortium name="Pathogen Informatics"/>
        </authorList>
    </citation>
    <scope>NUCLEOTIDE SEQUENCE [LARGE SCALE GENOMIC DNA]</scope>
    <source>
        <strain evidence="3">R148</strain>
    </source>
</reference>
<dbReference type="AlphaFoldDB" id="A0A0H5LQT6"/>
<dbReference type="EMBL" id="CWJI01000001">
    <property type="protein sequence ID" value="CRY53407.1"/>
    <property type="molecule type" value="Genomic_DNA"/>
</dbReference>
<feature type="transmembrane region" description="Helical" evidence="1">
    <location>
        <begin position="12"/>
        <end position="32"/>
    </location>
</feature>
<name>A0A0H5LQT6_YERIN</name>
<evidence type="ECO:0000313" key="3">
    <source>
        <dbReference type="Proteomes" id="UP000043316"/>
    </source>
</evidence>
<dbReference type="RefSeq" id="WP_053008740.1">
    <property type="nucleotide sequence ID" value="NZ_CWJI01000001.1"/>
</dbReference>
<sequence length="100" mass="11538">MEEENSKITSKFNIVATLSQILLALATIYFTYTISEKQNRISKLEYSPLFVLDKDQLYTKDFIPTGSDKIKITNEGYAVNNYSSDVDSILTIYYSFNQRL</sequence>
<protein>
    <submittedName>
        <fullName evidence="2">Uncharacterized protein</fullName>
    </submittedName>
</protein>
<keyword evidence="1" id="KW-0472">Membrane</keyword>
<evidence type="ECO:0000313" key="2">
    <source>
        <dbReference type="EMBL" id="CRY53407.1"/>
    </source>
</evidence>
<evidence type="ECO:0000256" key="1">
    <source>
        <dbReference type="SAM" id="Phobius"/>
    </source>
</evidence>
<keyword evidence="1" id="KW-0812">Transmembrane</keyword>